<proteinExistence type="predicted"/>
<organism evidence="1 2">
    <name type="scientific">Congregibacter brevis</name>
    <dbReference type="NCBI Taxonomy" id="3081201"/>
    <lineage>
        <taxon>Bacteria</taxon>
        <taxon>Pseudomonadati</taxon>
        <taxon>Pseudomonadota</taxon>
        <taxon>Gammaproteobacteria</taxon>
        <taxon>Cellvibrionales</taxon>
        <taxon>Halieaceae</taxon>
        <taxon>Congregibacter</taxon>
    </lineage>
</organism>
<dbReference type="Proteomes" id="UP001626549">
    <property type="component" value="Chromosome"/>
</dbReference>
<dbReference type="RefSeq" id="WP_407326358.1">
    <property type="nucleotide sequence ID" value="NZ_CP136865.1"/>
</dbReference>
<dbReference type="SUPFAM" id="SSF53448">
    <property type="entry name" value="Nucleotide-diphospho-sugar transferases"/>
    <property type="match status" value="1"/>
</dbReference>
<protein>
    <submittedName>
        <fullName evidence="1">TIGR04282 family arsenosugar biosynthesis glycosyltransferase</fullName>
    </submittedName>
</protein>
<sequence>MDKAQRYRQEQSEMTVRRLLQQFARYPEPGKVKTRLQTQLSAEESCAVHESLLLRTARTLVQAELGDQELWLDRAGEHSTLSSALGMGMAGPYLQRGGDLGERMYASLHEGLGRAEAVVLVGSDCPVLSRDYLLAAFQSLERADVVLGPAEDGGFVLIGCTSVHEDMFAGVSWGGDEVLETTRANFERLGLADAYLATLYDVDSPDDLRRWRREQS</sequence>
<dbReference type="Gene3D" id="3.90.550.10">
    <property type="entry name" value="Spore Coat Polysaccharide Biosynthesis Protein SpsA, Chain A"/>
    <property type="match status" value="1"/>
</dbReference>
<keyword evidence="2" id="KW-1185">Reference proteome</keyword>
<gene>
    <name evidence="1" type="ORF">R0137_10355</name>
</gene>
<dbReference type="Pfam" id="PF09837">
    <property type="entry name" value="DUF2064"/>
    <property type="match status" value="1"/>
</dbReference>
<evidence type="ECO:0000313" key="2">
    <source>
        <dbReference type="Proteomes" id="UP001626549"/>
    </source>
</evidence>
<dbReference type="PANTHER" id="PTHR36529:SF1">
    <property type="entry name" value="GLYCOSYLTRANSFERASE"/>
    <property type="match status" value="1"/>
</dbReference>
<reference evidence="1 2" key="1">
    <citation type="submission" date="2023-10" db="EMBL/GenBank/DDBJ databases">
        <title>Two novel species belonging to the OM43/NOR5 clade.</title>
        <authorList>
            <person name="Park M."/>
        </authorList>
    </citation>
    <scope>NUCLEOTIDE SEQUENCE [LARGE SCALE GENOMIC DNA]</scope>
    <source>
        <strain evidence="1 2">IMCC45268</strain>
    </source>
</reference>
<dbReference type="InterPro" id="IPR029044">
    <property type="entry name" value="Nucleotide-diphossugar_trans"/>
</dbReference>
<dbReference type="InterPro" id="IPR018641">
    <property type="entry name" value="Trfase_1_rSAM/seldom-assoc"/>
</dbReference>
<dbReference type="EMBL" id="CP136865">
    <property type="protein sequence ID" value="WOJ95654.1"/>
    <property type="molecule type" value="Genomic_DNA"/>
</dbReference>
<name>A0ABZ0IA38_9GAMM</name>
<evidence type="ECO:0000313" key="1">
    <source>
        <dbReference type="EMBL" id="WOJ95654.1"/>
    </source>
</evidence>
<dbReference type="NCBIfam" id="TIGR04282">
    <property type="entry name" value="glyco_like_cofC"/>
    <property type="match status" value="1"/>
</dbReference>
<dbReference type="PANTHER" id="PTHR36529">
    <property type="entry name" value="SLL1095 PROTEIN"/>
    <property type="match status" value="1"/>
</dbReference>
<accession>A0ABZ0IA38</accession>